<dbReference type="Proteomes" id="UP000008311">
    <property type="component" value="Unassembled WGS sequence"/>
</dbReference>
<reference evidence="3" key="1">
    <citation type="journal article" date="2010" name="Nat. Biotechnol.">
        <title>Draft genome sequence of the oilseed species Ricinus communis.</title>
        <authorList>
            <person name="Chan A.P."/>
            <person name="Crabtree J."/>
            <person name="Zhao Q."/>
            <person name="Lorenzi H."/>
            <person name="Orvis J."/>
            <person name="Puiu D."/>
            <person name="Melake-Berhan A."/>
            <person name="Jones K.M."/>
            <person name="Redman J."/>
            <person name="Chen G."/>
            <person name="Cahoon E.B."/>
            <person name="Gedil M."/>
            <person name="Stanke M."/>
            <person name="Haas B.J."/>
            <person name="Wortman J.R."/>
            <person name="Fraser-Liggett C.M."/>
            <person name="Ravel J."/>
            <person name="Rabinowicz P.D."/>
        </authorList>
    </citation>
    <scope>NUCLEOTIDE SEQUENCE [LARGE SCALE GENOMIC DNA]</scope>
    <source>
        <strain evidence="3">cv. Hale</strain>
    </source>
</reference>
<name>B9S2Y9_RICCO</name>
<accession>B9S2Y9</accession>
<evidence type="ECO:0000256" key="1">
    <source>
        <dbReference type="SAM" id="MobiDB-lite"/>
    </source>
</evidence>
<dbReference type="AlphaFoldDB" id="B9S2Y9"/>
<sequence>MDSITSAWDKLIQNLQNSSHDNKAIRLVAFSLWNIWKARNKFIFKGKQSSEQDITGAAHKEMVESNSTLSTGSDVGQTTTSIGLDQAKF</sequence>
<feature type="compositionally biased region" description="Polar residues" evidence="1">
    <location>
        <begin position="64"/>
        <end position="83"/>
    </location>
</feature>
<dbReference type="InParanoid" id="B9S2Y9"/>
<feature type="region of interest" description="Disordered" evidence="1">
    <location>
        <begin position="62"/>
        <end position="89"/>
    </location>
</feature>
<keyword evidence="3" id="KW-1185">Reference proteome</keyword>
<protein>
    <submittedName>
        <fullName evidence="2">Uncharacterized protein</fullName>
    </submittedName>
</protein>
<evidence type="ECO:0000313" key="3">
    <source>
        <dbReference type="Proteomes" id="UP000008311"/>
    </source>
</evidence>
<dbReference type="EMBL" id="EQ973854">
    <property type="protein sequence ID" value="EEF42024.1"/>
    <property type="molecule type" value="Genomic_DNA"/>
</dbReference>
<proteinExistence type="predicted"/>
<organism evidence="2 3">
    <name type="scientific">Ricinus communis</name>
    <name type="common">Castor bean</name>
    <dbReference type="NCBI Taxonomy" id="3988"/>
    <lineage>
        <taxon>Eukaryota</taxon>
        <taxon>Viridiplantae</taxon>
        <taxon>Streptophyta</taxon>
        <taxon>Embryophyta</taxon>
        <taxon>Tracheophyta</taxon>
        <taxon>Spermatophyta</taxon>
        <taxon>Magnoliopsida</taxon>
        <taxon>eudicotyledons</taxon>
        <taxon>Gunneridae</taxon>
        <taxon>Pentapetalae</taxon>
        <taxon>rosids</taxon>
        <taxon>fabids</taxon>
        <taxon>Malpighiales</taxon>
        <taxon>Euphorbiaceae</taxon>
        <taxon>Acalyphoideae</taxon>
        <taxon>Acalypheae</taxon>
        <taxon>Ricinus</taxon>
    </lineage>
</organism>
<evidence type="ECO:0000313" key="2">
    <source>
        <dbReference type="EMBL" id="EEF42024.1"/>
    </source>
</evidence>
<gene>
    <name evidence="2" type="ORF">RCOM_1534030</name>
</gene>